<gene>
    <name evidence="2" type="primary">28954274</name>
</gene>
<dbReference type="InterPro" id="IPR029032">
    <property type="entry name" value="AhpD-like"/>
</dbReference>
<sequence length="143" mass="15710">MAPNTPTRPELQQALYDIGMPIRRKVLGNSYVDNALANGSTEFAKAMQEFTTAFCWGAVWDRPGLDRKQRSLINLSMLAATGKIHELAVHTRGAVNNGVSATEIREIFVQVCIYMGVPAGMEAFKAAEKVLIDMKKEGVEVKP</sequence>
<dbReference type="InterPro" id="IPR052512">
    <property type="entry name" value="4CMD/NDH-1_regulator"/>
</dbReference>
<reference evidence="2" key="2">
    <citation type="submission" date="2025-08" db="UniProtKB">
        <authorList>
            <consortium name="EnsemblFungi"/>
        </authorList>
    </citation>
    <scope>IDENTIFICATION</scope>
    <source>
        <strain evidence="2">4287 / CBS 123668 / FGSC 9935 / NRRL 34936</strain>
    </source>
</reference>
<dbReference type="SUPFAM" id="SSF69118">
    <property type="entry name" value="AhpD-like"/>
    <property type="match status" value="1"/>
</dbReference>
<evidence type="ECO:0000313" key="2">
    <source>
        <dbReference type="EnsemblFungi" id="FOXG_12982P0"/>
    </source>
</evidence>
<dbReference type="PANTHER" id="PTHR33570:SF2">
    <property type="entry name" value="CARBOXYMUCONOLACTONE DECARBOXYLASE-LIKE DOMAIN-CONTAINING PROTEIN"/>
    <property type="match status" value="1"/>
</dbReference>
<dbReference type="Gene3D" id="1.20.1290.10">
    <property type="entry name" value="AhpD-like"/>
    <property type="match status" value="1"/>
</dbReference>
<accession>A0A0D2Y9L2</accession>
<dbReference type="VEuPathDB" id="FungiDB:FOXG_12982"/>
<proteinExistence type="predicted"/>
<dbReference type="GO" id="GO:0051920">
    <property type="term" value="F:peroxiredoxin activity"/>
    <property type="evidence" value="ECO:0007669"/>
    <property type="project" value="InterPro"/>
</dbReference>
<dbReference type="Pfam" id="PF02627">
    <property type="entry name" value="CMD"/>
    <property type="match status" value="1"/>
</dbReference>
<dbReference type="AlphaFoldDB" id="A0A0D2Y9L2"/>
<dbReference type="InterPro" id="IPR003779">
    <property type="entry name" value="CMD-like"/>
</dbReference>
<dbReference type="EnsemblFungi" id="FOXG_12982T0">
    <property type="protein sequence ID" value="FOXG_12982P0"/>
    <property type="gene ID" value="FOXG_12982"/>
</dbReference>
<dbReference type="PANTHER" id="PTHR33570">
    <property type="entry name" value="4-CARBOXYMUCONOLACTONE DECARBOXYLASE FAMILY PROTEIN"/>
    <property type="match status" value="1"/>
</dbReference>
<dbReference type="STRING" id="426428.A0A0D2Y9L2"/>
<dbReference type="Proteomes" id="UP000002489">
    <property type="component" value="Unassembled WGS sequence"/>
</dbReference>
<organism evidence="2 3">
    <name type="scientific">Fusarium oxysporum (strain Fo5176)</name>
    <name type="common">Fusarium vascular wilt</name>
    <dbReference type="NCBI Taxonomy" id="660025"/>
    <lineage>
        <taxon>Eukaryota</taxon>
        <taxon>Fungi</taxon>
        <taxon>Dikarya</taxon>
        <taxon>Ascomycota</taxon>
        <taxon>Pezizomycotina</taxon>
        <taxon>Sordariomycetes</taxon>
        <taxon>Hypocreomycetidae</taxon>
        <taxon>Hypocreales</taxon>
        <taxon>Nectriaceae</taxon>
        <taxon>Fusarium</taxon>
        <taxon>Fusarium oxysporum species complex</taxon>
    </lineage>
</organism>
<name>A0A0D2Y9L2_FUSOF</name>
<feature type="domain" description="Carboxymuconolactone decarboxylase-like" evidence="1">
    <location>
        <begin position="47"/>
        <end position="128"/>
    </location>
</feature>
<evidence type="ECO:0000259" key="1">
    <source>
        <dbReference type="Pfam" id="PF02627"/>
    </source>
</evidence>
<reference evidence="3" key="1">
    <citation type="journal article" date="2012" name="Mol. Plant Microbe Interact.">
        <title>A highly conserved effector in Fusarium oxysporum is required for full virulence on Arabidopsis.</title>
        <authorList>
            <person name="Thatcher L.F."/>
            <person name="Gardiner D.M."/>
            <person name="Kazan K."/>
            <person name="Manners J."/>
        </authorList>
    </citation>
    <scope>NUCLEOTIDE SEQUENCE [LARGE SCALE GENOMIC DNA]</scope>
    <source>
        <strain evidence="3">Fo5176</strain>
    </source>
</reference>
<evidence type="ECO:0000313" key="3">
    <source>
        <dbReference type="Proteomes" id="UP000002489"/>
    </source>
</evidence>
<protein>
    <recommendedName>
        <fullName evidence="1">Carboxymuconolactone decarboxylase-like domain-containing protein</fullName>
    </recommendedName>
</protein>